<dbReference type="AlphaFoldDB" id="A0AAW0WIA2"/>
<protein>
    <submittedName>
        <fullName evidence="2">Uncharacterized protein</fullName>
    </submittedName>
</protein>
<accession>A0AAW0WIA2</accession>
<dbReference type="EMBL" id="JARKIK010000077">
    <property type="protein sequence ID" value="KAK8727032.1"/>
    <property type="molecule type" value="Genomic_DNA"/>
</dbReference>
<keyword evidence="3" id="KW-1185">Reference proteome</keyword>
<evidence type="ECO:0000256" key="1">
    <source>
        <dbReference type="SAM" id="MobiDB-lite"/>
    </source>
</evidence>
<name>A0AAW0WIA2_CHEQU</name>
<feature type="non-terminal residue" evidence="2">
    <location>
        <position position="1"/>
    </location>
</feature>
<reference evidence="2 3" key="1">
    <citation type="journal article" date="2024" name="BMC Genomics">
        <title>Genome assembly of redclaw crayfish (Cherax quadricarinatus) provides insights into its immune adaptation and hypoxia tolerance.</title>
        <authorList>
            <person name="Liu Z."/>
            <person name="Zheng J."/>
            <person name="Li H."/>
            <person name="Fang K."/>
            <person name="Wang S."/>
            <person name="He J."/>
            <person name="Zhou D."/>
            <person name="Weng S."/>
            <person name="Chi M."/>
            <person name="Gu Z."/>
            <person name="He J."/>
            <person name="Li F."/>
            <person name="Wang M."/>
        </authorList>
    </citation>
    <scope>NUCLEOTIDE SEQUENCE [LARGE SCALE GENOMIC DNA]</scope>
    <source>
        <strain evidence="2">ZL_2023a</strain>
    </source>
</reference>
<sequence length="109" mass="11852">EEGGKQRRRMTGNTSNRRVELLGKTIAVGWRASSSLRRSLSGPPGTCSSPGGVVFGDSRRDSIGVLMAEDSGCLKKTGGFWLREAKIRGLRRSSGVDSRYPRIALSKDR</sequence>
<comment type="caution">
    <text evidence="2">The sequence shown here is derived from an EMBL/GenBank/DDBJ whole genome shotgun (WGS) entry which is preliminary data.</text>
</comment>
<gene>
    <name evidence="2" type="ORF">OTU49_009889</name>
</gene>
<evidence type="ECO:0000313" key="3">
    <source>
        <dbReference type="Proteomes" id="UP001445076"/>
    </source>
</evidence>
<feature type="region of interest" description="Disordered" evidence="1">
    <location>
        <begin position="34"/>
        <end position="54"/>
    </location>
</feature>
<proteinExistence type="predicted"/>
<evidence type="ECO:0000313" key="2">
    <source>
        <dbReference type="EMBL" id="KAK8727032.1"/>
    </source>
</evidence>
<dbReference type="Proteomes" id="UP001445076">
    <property type="component" value="Unassembled WGS sequence"/>
</dbReference>
<feature type="compositionally biased region" description="Low complexity" evidence="1">
    <location>
        <begin position="34"/>
        <end position="52"/>
    </location>
</feature>
<organism evidence="2 3">
    <name type="scientific">Cherax quadricarinatus</name>
    <name type="common">Australian red claw crayfish</name>
    <dbReference type="NCBI Taxonomy" id="27406"/>
    <lineage>
        <taxon>Eukaryota</taxon>
        <taxon>Metazoa</taxon>
        <taxon>Ecdysozoa</taxon>
        <taxon>Arthropoda</taxon>
        <taxon>Crustacea</taxon>
        <taxon>Multicrustacea</taxon>
        <taxon>Malacostraca</taxon>
        <taxon>Eumalacostraca</taxon>
        <taxon>Eucarida</taxon>
        <taxon>Decapoda</taxon>
        <taxon>Pleocyemata</taxon>
        <taxon>Astacidea</taxon>
        <taxon>Parastacoidea</taxon>
        <taxon>Parastacidae</taxon>
        <taxon>Cherax</taxon>
    </lineage>
</organism>